<accession>A0A2X1WNG2</accession>
<organism evidence="1 2">
    <name type="scientific">Oligella urethralis</name>
    <dbReference type="NCBI Taxonomy" id="90245"/>
    <lineage>
        <taxon>Bacteria</taxon>
        <taxon>Pseudomonadati</taxon>
        <taxon>Pseudomonadota</taxon>
        <taxon>Betaproteobacteria</taxon>
        <taxon>Burkholderiales</taxon>
        <taxon>Alcaligenaceae</taxon>
        <taxon>Oligella</taxon>
    </lineage>
</organism>
<dbReference type="InterPro" id="IPR031856">
    <property type="entry name" value="YdaS_toxin-like"/>
</dbReference>
<evidence type="ECO:0000313" key="2">
    <source>
        <dbReference type="Proteomes" id="UP000250242"/>
    </source>
</evidence>
<proteinExistence type="predicted"/>
<dbReference type="InterPro" id="IPR010982">
    <property type="entry name" value="Lambda_DNA-bd_dom_sf"/>
</dbReference>
<dbReference type="Proteomes" id="UP000250242">
    <property type="component" value="Unassembled WGS sequence"/>
</dbReference>
<reference evidence="1 2" key="1">
    <citation type="submission" date="2018-06" db="EMBL/GenBank/DDBJ databases">
        <authorList>
            <consortium name="Pathogen Informatics"/>
            <person name="Doyle S."/>
        </authorList>
    </citation>
    <scope>NUCLEOTIDE SEQUENCE [LARGE SCALE GENOMIC DNA]</scope>
    <source>
        <strain evidence="1 2">NCTC11009</strain>
    </source>
</reference>
<dbReference type="GO" id="GO:0003677">
    <property type="term" value="F:DNA binding"/>
    <property type="evidence" value="ECO:0007669"/>
    <property type="project" value="InterPro"/>
</dbReference>
<dbReference type="Pfam" id="PF15943">
    <property type="entry name" value="YdaS_toxin"/>
    <property type="match status" value="1"/>
</dbReference>
<dbReference type="CDD" id="cd00093">
    <property type="entry name" value="HTH_XRE"/>
    <property type="match status" value="1"/>
</dbReference>
<dbReference type="InterPro" id="IPR001387">
    <property type="entry name" value="Cro/C1-type_HTH"/>
</dbReference>
<evidence type="ECO:0000313" key="1">
    <source>
        <dbReference type="EMBL" id="SPY08285.1"/>
    </source>
</evidence>
<dbReference type="Gene3D" id="1.10.260.40">
    <property type="entry name" value="lambda repressor-like DNA-binding domains"/>
    <property type="match status" value="1"/>
</dbReference>
<dbReference type="AlphaFoldDB" id="A0A2X1WNG2"/>
<dbReference type="EMBL" id="UATH01000001">
    <property type="protein sequence ID" value="SPY08285.1"/>
    <property type="molecule type" value="Genomic_DNA"/>
</dbReference>
<protein>
    <submittedName>
        <fullName evidence="1">Uncharacterized protein conserved in bacteria, prophage-related</fullName>
    </submittedName>
</protein>
<name>A0A2X1WNG2_9BURK</name>
<dbReference type="RefSeq" id="WP_065421017.1">
    <property type="nucleotide sequence ID" value="NZ_JAUUOW010000052.1"/>
</dbReference>
<dbReference type="PROSITE" id="PS50943">
    <property type="entry name" value="HTH_CROC1"/>
    <property type="match status" value="1"/>
</dbReference>
<gene>
    <name evidence="1" type="ORF">NCTC11009_01511</name>
</gene>
<dbReference type="SUPFAM" id="SSF47413">
    <property type="entry name" value="lambda repressor-like DNA-binding domains"/>
    <property type="match status" value="1"/>
</dbReference>
<sequence length="81" mass="8862">MTQNKLKNKHVAALIKACKIMGSQAALADALGITSSNITQWKNSKNGVPAKHCPKIEVLTGVKSELLNPYIKWDYIRGGKK</sequence>